<protein>
    <submittedName>
        <fullName evidence="2">Hydroxycinnamoyl-CoA shikimate/quinate hydroxycinnamoyl transferase</fullName>
    </submittedName>
</protein>
<evidence type="ECO:0000256" key="1">
    <source>
        <dbReference type="ARBA" id="ARBA00009861"/>
    </source>
</evidence>
<organism evidence="2 3">
    <name type="scientific">Quillaja saponaria</name>
    <name type="common">Soap bark tree</name>
    <dbReference type="NCBI Taxonomy" id="32244"/>
    <lineage>
        <taxon>Eukaryota</taxon>
        <taxon>Viridiplantae</taxon>
        <taxon>Streptophyta</taxon>
        <taxon>Embryophyta</taxon>
        <taxon>Tracheophyta</taxon>
        <taxon>Spermatophyta</taxon>
        <taxon>Magnoliopsida</taxon>
        <taxon>eudicotyledons</taxon>
        <taxon>Gunneridae</taxon>
        <taxon>Pentapetalae</taxon>
        <taxon>rosids</taxon>
        <taxon>fabids</taxon>
        <taxon>Fabales</taxon>
        <taxon>Quillajaceae</taxon>
        <taxon>Quillaja</taxon>
    </lineage>
</organism>
<sequence length="161" mass="18015">MWRCACKAQQGDKNQPTVVRLVGDIRNRLKPTIPLNFTGNVVLPVLTPTCRFGDILSNPLSFSAQKIREAIETSTSEHVRAALDHAENLQHVDSLREVLDYAENLQHVDSLRYGNREGFYYGNPNLAIGSMIGIPLYDVDFGWGKPVYYDPGNMGIQDGNH</sequence>
<dbReference type="Pfam" id="PF02458">
    <property type="entry name" value="Transferase"/>
    <property type="match status" value="1"/>
</dbReference>
<dbReference type="GO" id="GO:0016747">
    <property type="term" value="F:acyltransferase activity, transferring groups other than amino-acyl groups"/>
    <property type="evidence" value="ECO:0007669"/>
    <property type="project" value="TreeGrafter"/>
</dbReference>
<keyword evidence="3" id="KW-1185">Reference proteome</keyword>
<dbReference type="InterPro" id="IPR050317">
    <property type="entry name" value="Plant_Fungal_Acyltransferase"/>
</dbReference>
<proteinExistence type="inferred from homology"/>
<name>A0AAD7KMK9_QUISA</name>
<dbReference type="PANTHER" id="PTHR31642:SF322">
    <property type="entry name" value="SHIKIMATE_QUINATE HYDROXYCINNAMOYLTRANSFERASE"/>
    <property type="match status" value="1"/>
</dbReference>
<comment type="similarity">
    <text evidence="1">Belongs to the plant acyltransferase family.</text>
</comment>
<dbReference type="EMBL" id="JARAOO010000014">
    <property type="protein sequence ID" value="KAJ7942590.1"/>
    <property type="molecule type" value="Genomic_DNA"/>
</dbReference>
<dbReference type="KEGG" id="qsa:O6P43_032238"/>
<dbReference type="AlphaFoldDB" id="A0AAD7KMK9"/>
<reference evidence="2" key="1">
    <citation type="journal article" date="2023" name="Science">
        <title>Elucidation of the pathway for biosynthesis of saponin adjuvants from the soapbark tree.</title>
        <authorList>
            <person name="Reed J."/>
            <person name="Orme A."/>
            <person name="El-Demerdash A."/>
            <person name="Owen C."/>
            <person name="Martin L.B.B."/>
            <person name="Misra R.C."/>
            <person name="Kikuchi S."/>
            <person name="Rejzek M."/>
            <person name="Martin A.C."/>
            <person name="Harkess A."/>
            <person name="Leebens-Mack J."/>
            <person name="Louveau T."/>
            <person name="Stephenson M.J."/>
            <person name="Osbourn A."/>
        </authorList>
    </citation>
    <scope>NUCLEOTIDE SEQUENCE</scope>
    <source>
        <strain evidence="2">S10</strain>
    </source>
</reference>
<evidence type="ECO:0000313" key="3">
    <source>
        <dbReference type="Proteomes" id="UP001163823"/>
    </source>
</evidence>
<keyword evidence="2" id="KW-0808">Transferase</keyword>
<dbReference type="Proteomes" id="UP001163823">
    <property type="component" value="Chromosome 14"/>
</dbReference>
<comment type="caution">
    <text evidence="2">The sequence shown here is derived from an EMBL/GenBank/DDBJ whole genome shotgun (WGS) entry which is preliminary data.</text>
</comment>
<evidence type="ECO:0000313" key="2">
    <source>
        <dbReference type="EMBL" id="KAJ7942590.1"/>
    </source>
</evidence>
<dbReference type="PANTHER" id="PTHR31642">
    <property type="entry name" value="TRICHOTHECENE 3-O-ACETYLTRANSFERASE"/>
    <property type="match status" value="1"/>
</dbReference>
<gene>
    <name evidence="2" type="ORF">O6P43_032238</name>
</gene>
<dbReference type="Gene3D" id="3.30.559.10">
    <property type="entry name" value="Chloramphenicol acetyltransferase-like domain"/>
    <property type="match status" value="1"/>
</dbReference>
<dbReference type="InterPro" id="IPR023213">
    <property type="entry name" value="CAT-like_dom_sf"/>
</dbReference>
<accession>A0AAD7KMK9</accession>